<evidence type="ECO:0000256" key="8">
    <source>
        <dbReference type="ARBA" id="ARBA00022982"/>
    </source>
</evidence>
<evidence type="ECO:0000256" key="14">
    <source>
        <dbReference type="PIRSR" id="PIRSR000013-2"/>
    </source>
</evidence>
<comment type="similarity">
    <text evidence="2">Belongs to the NapC/NirT/NrfH family.</text>
</comment>
<dbReference type="GO" id="GO:0019333">
    <property type="term" value="P:denitrification pathway"/>
    <property type="evidence" value="ECO:0007669"/>
    <property type="project" value="InterPro"/>
</dbReference>
<feature type="binding site" description="covalent" evidence="13">
    <location>
        <position position="41"/>
    </location>
    <ligand>
        <name>heme</name>
        <dbReference type="ChEBI" id="CHEBI:30413"/>
        <label>1</label>
    </ligand>
</feature>
<dbReference type="GO" id="GO:0046872">
    <property type="term" value="F:metal ion binding"/>
    <property type="evidence" value="ECO:0007669"/>
    <property type="project" value="UniProtKB-KW"/>
</dbReference>
<dbReference type="InterPro" id="IPR051174">
    <property type="entry name" value="Cytochrome_c-type_ET"/>
</dbReference>
<organism evidence="16 17">
    <name type="scientific">Seongchinamella sediminis</name>
    <dbReference type="NCBI Taxonomy" id="2283635"/>
    <lineage>
        <taxon>Bacteria</taxon>
        <taxon>Pseudomonadati</taxon>
        <taxon>Pseudomonadota</taxon>
        <taxon>Gammaproteobacteria</taxon>
        <taxon>Cellvibrionales</taxon>
        <taxon>Halieaceae</taxon>
        <taxon>Seongchinamella</taxon>
    </lineage>
</organism>
<keyword evidence="6" id="KW-0812">Transmembrane</keyword>
<feature type="binding site" description="covalent" evidence="13">
    <location>
        <position position="130"/>
    </location>
    <ligand>
        <name>heme</name>
        <dbReference type="ChEBI" id="CHEBI:30413"/>
        <label>3</label>
    </ligand>
</feature>
<evidence type="ECO:0000256" key="10">
    <source>
        <dbReference type="ARBA" id="ARBA00023004"/>
    </source>
</evidence>
<evidence type="ECO:0000256" key="4">
    <source>
        <dbReference type="ARBA" id="ARBA00022475"/>
    </source>
</evidence>
<comment type="PTM">
    <text evidence="12">Binds 4 heme groups per subunit.</text>
</comment>
<gene>
    <name evidence="16" type="ORF">DWB85_13460</name>
</gene>
<dbReference type="GO" id="GO:0009055">
    <property type="term" value="F:electron transfer activity"/>
    <property type="evidence" value="ECO:0007669"/>
    <property type="project" value="TreeGrafter"/>
</dbReference>
<evidence type="ECO:0000256" key="2">
    <source>
        <dbReference type="ARBA" id="ARBA00007395"/>
    </source>
</evidence>
<keyword evidence="9" id="KW-1133">Transmembrane helix</keyword>
<feature type="binding site" description="covalent" evidence="13">
    <location>
        <position position="162"/>
    </location>
    <ligand>
        <name>heme</name>
        <dbReference type="ChEBI" id="CHEBI:30413"/>
        <label>4</label>
    </ligand>
</feature>
<dbReference type="Proteomes" id="UP000265509">
    <property type="component" value="Unassembled WGS sequence"/>
</dbReference>
<dbReference type="InterPro" id="IPR038266">
    <property type="entry name" value="NapC/NirT_cytc_sf"/>
</dbReference>
<keyword evidence="8 12" id="KW-0249">Electron transport</keyword>
<evidence type="ECO:0000256" key="3">
    <source>
        <dbReference type="ARBA" id="ARBA00022448"/>
    </source>
</evidence>
<keyword evidence="7 12" id="KW-0479">Metal-binding</keyword>
<dbReference type="AlphaFoldDB" id="A0A3L7DUR9"/>
<proteinExistence type="inferred from homology"/>
<evidence type="ECO:0000256" key="11">
    <source>
        <dbReference type="ARBA" id="ARBA00023136"/>
    </source>
</evidence>
<feature type="binding site" description="axial binding residue" evidence="14">
    <location>
        <position position="166"/>
    </location>
    <ligand>
        <name>heme</name>
        <dbReference type="ChEBI" id="CHEBI:30413"/>
        <label>4</label>
    </ligand>
    <ligandPart>
        <name>Fe</name>
        <dbReference type="ChEBI" id="CHEBI:18248"/>
    </ligandPart>
</feature>
<evidence type="ECO:0000256" key="12">
    <source>
        <dbReference type="PIRNR" id="PIRNR000013"/>
    </source>
</evidence>
<dbReference type="InterPro" id="IPR005126">
    <property type="entry name" value="NapC/NirT_cyt_c_N"/>
</dbReference>
<dbReference type="GO" id="GO:0005886">
    <property type="term" value="C:plasma membrane"/>
    <property type="evidence" value="ECO:0007669"/>
    <property type="project" value="UniProtKB-SubCell"/>
</dbReference>
<protein>
    <recommendedName>
        <fullName evidence="12">Cytochrome c-type protein</fullName>
    </recommendedName>
</protein>
<comment type="caution">
    <text evidence="16">The sequence shown here is derived from an EMBL/GenBank/DDBJ whole genome shotgun (WGS) entry which is preliminary data.</text>
</comment>
<feature type="binding site" description="axial binding residue" evidence="14">
    <location>
        <position position="134"/>
    </location>
    <ligand>
        <name>heme</name>
        <dbReference type="ChEBI" id="CHEBI:30413"/>
        <label>3</label>
    </ligand>
    <ligandPart>
        <name>Fe</name>
        <dbReference type="ChEBI" id="CHEBI:18248"/>
    </ligandPart>
</feature>
<dbReference type="GO" id="GO:0009061">
    <property type="term" value="P:anaerobic respiration"/>
    <property type="evidence" value="ECO:0007669"/>
    <property type="project" value="TreeGrafter"/>
</dbReference>
<comment type="cofactor">
    <cofactor evidence="13">
        <name>heme</name>
        <dbReference type="ChEBI" id="CHEBI:30413"/>
    </cofactor>
    <text evidence="13">Binds 4 heme groups per subunit.</text>
</comment>
<dbReference type="InterPro" id="IPR036280">
    <property type="entry name" value="Multihaem_cyt_sf"/>
</dbReference>
<keyword evidence="4" id="KW-1003">Cell membrane</keyword>
<evidence type="ECO:0000313" key="16">
    <source>
        <dbReference type="EMBL" id="RLQ21307.1"/>
    </source>
</evidence>
<feature type="binding site" description="covalent" evidence="13">
    <location>
        <position position="165"/>
    </location>
    <ligand>
        <name>heme</name>
        <dbReference type="ChEBI" id="CHEBI:30413"/>
        <label>4</label>
    </ligand>
</feature>
<name>A0A3L7DUR9_9GAMM</name>
<dbReference type="EMBL" id="QRAN01000014">
    <property type="protein sequence ID" value="RLQ21307.1"/>
    <property type="molecule type" value="Genomic_DNA"/>
</dbReference>
<evidence type="ECO:0000256" key="6">
    <source>
        <dbReference type="ARBA" id="ARBA00022692"/>
    </source>
</evidence>
<reference evidence="16 17" key="1">
    <citation type="submission" date="2018-07" db="EMBL/GenBank/DDBJ databases">
        <title>Halioglobus sp. genome submission.</title>
        <authorList>
            <person name="Ye M.-Q."/>
            <person name="Du Z.-J."/>
        </authorList>
    </citation>
    <scope>NUCLEOTIDE SEQUENCE [LARGE SCALE GENOMIC DNA]</scope>
    <source>
        <strain evidence="16 17">U0301</strain>
    </source>
</reference>
<dbReference type="OrthoDB" id="9782159at2"/>
<evidence type="ECO:0000256" key="13">
    <source>
        <dbReference type="PIRSR" id="PIRSR000013-1"/>
    </source>
</evidence>
<keyword evidence="17" id="KW-1185">Reference proteome</keyword>
<comment type="subcellular location">
    <subcellularLocation>
        <location evidence="1">Cell membrane</location>
        <topology evidence="1">Single-pass membrane protein</topology>
    </subcellularLocation>
</comment>
<keyword evidence="3 12" id="KW-0813">Transport</keyword>
<accession>A0A3L7DUR9</accession>
<feature type="binding site" description="covalent" evidence="13">
    <location>
        <position position="133"/>
    </location>
    <ligand>
        <name>heme</name>
        <dbReference type="ChEBI" id="CHEBI:30413"/>
        <label>3</label>
    </ligand>
</feature>
<dbReference type="InterPro" id="IPR024717">
    <property type="entry name" value="NapC/NirT/NrfH"/>
</dbReference>
<keyword evidence="5 12" id="KW-0349">Heme</keyword>
<dbReference type="PANTHER" id="PTHR30333">
    <property type="entry name" value="CYTOCHROME C-TYPE PROTEIN"/>
    <property type="match status" value="1"/>
</dbReference>
<keyword evidence="10 12" id="KW-0408">Iron</keyword>
<dbReference type="PIRSF" id="PIRSF000013">
    <property type="entry name" value="4_hem_cytochrm_NapC"/>
    <property type="match status" value="1"/>
</dbReference>
<dbReference type="Pfam" id="PF03264">
    <property type="entry name" value="Cytochrom_NNT"/>
    <property type="match status" value="1"/>
</dbReference>
<feature type="binding site" description="covalent" evidence="13">
    <location>
        <position position="44"/>
    </location>
    <ligand>
        <name>heme</name>
        <dbReference type="ChEBI" id="CHEBI:30413"/>
        <label>1</label>
    </ligand>
</feature>
<evidence type="ECO:0000259" key="15">
    <source>
        <dbReference type="Pfam" id="PF03264"/>
    </source>
</evidence>
<dbReference type="PANTHER" id="PTHR30333:SF3">
    <property type="entry name" value="CYTOCHROME C-TYPE PROTEIN TORY"/>
    <property type="match status" value="1"/>
</dbReference>
<evidence type="ECO:0000313" key="17">
    <source>
        <dbReference type="Proteomes" id="UP000265509"/>
    </source>
</evidence>
<dbReference type="SUPFAM" id="SSF48695">
    <property type="entry name" value="Multiheme cytochromes"/>
    <property type="match status" value="1"/>
</dbReference>
<evidence type="ECO:0000256" key="5">
    <source>
        <dbReference type="ARBA" id="ARBA00022617"/>
    </source>
</evidence>
<feature type="binding site" description="axial binding residue" evidence="14">
    <location>
        <position position="171"/>
    </location>
    <ligand>
        <name>heme</name>
        <dbReference type="ChEBI" id="CHEBI:30413"/>
        <label>2</label>
    </ligand>
    <ligandPart>
        <name>Fe</name>
        <dbReference type="ChEBI" id="CHEBI:18248"/>
    </ligandPart>
</feature>
<dbReference type="GO" id="GO:0020037">
    <property type="term" value="F:heme binding"/>
    <property type="evidence" value="ECO:0007669"/>
    <property type="project" value="InterPro"/>
</dbReference>
<evidence type="ECO:0000256" key="9">
    <source>
        <dbReference type="ARBA" id="ARBA00022989"/>
    </source>
</evidence>
<dbReference type="Gene3D" id="1.10.3820.10">
    <property type="entry name" value="Di-heme elbow motif domain"/>
    <property type="match status" value="1"/>
</dbReference>
<feature type="binding site" description="axial binding residue" evidence="14">
    <location>
        <position position="47"/>
    </location>
    <ligand>
        <name>heme</name>
        <dbReference type="ChEBI" id="CHEBI:30413"/>
        <label>1</label>
    </ligand>
    <ligandPart>
        <name>Fe</name>
        <dbReference type="ChEBI" id="CHEBI:18248"/>
    </ligandPart>
</feature>
<evidence type="ECO:0000256" key="1">
    <source>
        <dbReference type="ARBA" id="ARBA00004162"/>
    </source>
</evidence>
<feature type="binding site" description="axial binding residue" evidence="14">
    <location>
        <position position="92"/>
    </location>
    <ligand>
        <name>heme</name>
        <dbReference type="ChEBI" id="CHEBI:30413"/>
        <label>1</label>
    </ligand>
    <ligandPart>
        <name>Fe</name>
        <dbReference type="ChEBI" id="CHEBI:18248"/>
    </ligandPart>
</feature>
<keyword evidence="11" id="KW-0472">Membrane</keyword>
<feature type="binding site" description="covalent" evidence="13">
    <location>
        <position position="70"/>
    </location>
    <ligand>
        <name>heme</name>
        <dbReference type="ChEBI" id="CHEBI:30413"/>
        <label>2</label>
    </ligand>
</feature>
<feature type="domain" description="NapC/NirT cytochrome c N-terminal" evidence="15">
    <location>
        <begin position="9"/>
        <end position="172"/>
    </location>
</feature>
<feature type="binding site" description="axial binding residue" evidence="14">
    <location>
        <position position="74"/>
    </location>
    <ligand>
        <name>heme</name>
        <dbReference type="ChEBI" id="CHEBI:30413"/>
        <label>2</label>
    </ligand>
    <ligandPart>
        <name>Fe</name>
        <dbReference type="ChEBI" id="CHEBI:18248"/>
    </ligandPart>
</feature>
<feature type="binding site" description="covalent" evidence="13">
    <location>
        <position position="73"/>
    </location>
    <ligand>
        <name>heme</name>
        <dbReference type="ChEBI" id="CHEBI:30413"/>
        <label>2</label>
    </ligand>
</feature>
<sequence length="176" mass="19259">MGSIMGNRKTLLLLAAGVVIGAAGLLTFEATLHATSTDKFCTSCHEMEIPLAQLQKTSHFNNASGVSAGCSDCHVPREFFPKMVRKVEAAREVWGSITGIIDTPEKYQAHAPAMKEREINRLKANDSQECRNCHDAQRMLSVIQTSKAQRFHRALAANRKTCIDCHAGVAHPDNSI</sequence>
<evidence type="ECO:0000256" key="7">
    <source>
        <dbReference type="ARBA" id="ARBA00022723"/>
    </source>
</evidence>